<name>A0A1G1WHL0_9BACT</name>
<dbReference type="EMBL" id="MHCS01000003">
    <property type="protein sequence ID" value="OGY27091.1"/>
    <property type="molecule type" value="Genomic_DNA"/>
</dbReference>
<gene>
    <name evidence="2" type="ORF">A2Z11_03340</name>
</gene>
<accession>A0A1G1WHL0</accession>
<reference evidence="2 3" key="1">
    <citation type="journal article" date="2016" name="Nat. Commun.">
        <title>Thousands of microbial genomes shed light on interconnected biogeochemical processes in an aquifer system.</title>
        <authorList>
            <person name="Anantharaman K."/>
            <person name="Brown C.T."/>
            <person name="Hug L.A."/>
            <person name="Sharon I."/>
            <person name="Castelle C.J."/>
            <person name="Probst A.J."/>
            <person name="Thomas B.C."/>
            <person name="Singh A."/>
            <person name="Wilkins M.J."/>
            <person name="Karaoz U."/>
            <person name="Brodie E.L."/>
            <person name="Williams K.H."/>
            <person name="Hubbard S.S."/>
            <person name="Banfield J.F."/>
        </authorList>
    </citation>
    <scope>NUCLEOTIDE SEQUENCE [LARGE SCALE GENOMIC DNA]</scope>
</reference>
<dbReference type="STRING" id="1802596.A2Z11_03340"/>
<feature type="transmembrane region" description="Helical" evidence="1">
    <location>
        <begin position="16"/>
        <end position="49"/>
    </location>
</feature>
<sequence>MFDPPGVNPPFGPNEIVIWILGTVLILSVIAFAVGLGSFFMALASLIFYRKSRDLDPTKIADKVDKGIREQTRARSRNRR</sequence>
<organism evidence="2 3">
    <name type="scientific">Candidatus Woykebacteria bacterium RBG_16_43_9</name>
    <dbReference type="NCBI Taxonomy" id="1802596"/>
    <lineage>
        <taxon>Bacteria</taxon>
        <taxon>Candidatus Woykeibacteriota</taxon>
    </lineage>
</organism>
<proteinExistence type="predicted"/>
<keyword evidence="1" id="KW-0472">Membrane</keyword>
<keyword evidence="1" id="KW-1133">Transmembrane helix</keyword>
<evidence type="ECO:0000256" key="1">
    <source>
        <dbReference type="SAM" id="Phobius"/>
    </source>
</evidence>
<evidence type="ECO:0000313" key="3">
    <source>
        <dbReference type="Proteomes" id="UP000176389"/>
    </source>
</evidence>
<dbReference type="Proteomes" id="UP000176389">
    <property type="component" value="Unassembled WGS sequence"/>
</dbReference>
<protein>
    <submittedName>
        <fullName evidence="2">Uncharacterized protein</fullName>
    </submittedName>
</protein>
<comment type="caution">
    <text evidence="2">The sequence shown here is derived from an EMBL/GenBank/DDBJ whole genome shotgun (WGS) entry which is preliminary data.</text>
</comment>
<evidence type="ECO:0000313" key="2">
    <source>
        <dbReference type="EMBL" id="OGY27091.1"/>
    </source>
</evidence>
<keyword evidence="1" id="KW-0812">Transmembrane</keyword>
<dbReference type="AlphaFoldDB" id="A0A1G1WHL0"/>